<dbReference type="InterPro" id="IPR006047">
    <property type="entry name" value="GH13_cat_dom"/>
</dbReference>
<dbReference type="GO" id="GO:0005975">
    <property type="term" value="P:carbohydrate metabolic process"/>
    <property type="evidence" value="ECO:0007669"/>
    <property type="project" value="InterPro"/>
</dbReference>
<evidence type="ECO:0000259" key="1">
    <source>
        <dbReference type="SMART" id="SM00642"/>
    </source>
</evidence>
<proteinExistence type="predicted"/>
<name>A0A644V1P9_9ZZZZ</name>
<dbReference type="EC" id="2.4.1.18" evidence="2"/>
<comment type="caution">
    <text evidence="2">The sequence shown here is derived from an EMBL/GenBank/DDBJ whole genome shotgun (WGS) entry which is preliminary data.</text>
</comment>
<organism evidence="2">
    <name type="scientific">bioreactor metagenome</name>
    <dbReference type="NCBI Taxonomy" id="1076179"/>
    <lineage>
        <taxon>unclassified sequences</taxon>
        <taxon>metagenomes</taxon>
        <taxon>ecological metagenomes</taxon>
    </lineage>
</organism>
<dbReference type="Gene3D" id="3.20.20.80">
    <property type="entry name" value="Glycosidases"/>
    <property type="match status" value="1"/>
</dbReference>
<dbReference type="Gene3D" id="2.60.40.1180">
    <property type="entry name" value="Golgi alpha-mannosidase II"/>
    <property type="match status" value="1"/>
</dbReference>
<feature type="domain" description="Glycosyl hydrolase family 13 catalytic" evidence="1">
    <location>
        <begin position="220"/>
        <end position="614"/>
    </location>
</feature>
<dbReference type="SUPFAM" id="SSF51011">
    <property type="entry name" value="Glycosyl hydrolase domain"/>
    <property type="match status" value="1"/>
</dbReference>
<dbReference type="Pfam" id="PF00128">
    <property type="entry name" value="Alpha-amylase"/>
    <property type="match status" value="1"/>
</dbReference>
<dbReference type="SMART" id="SM00642">
    <property type="entry name" value="Aamy"/>
    <property type="match status" value="1"/>
</dbReference>
<dbReference type="GO" id="GO:0003844">
    <property type="term" value="F:1,4-alpha-glucan branching enzyme activity"/>
    <property type="evidence" value="ECO:0007669"/>
    <property type="project" value="UniProtKB-EC"/>
</dbReference>
<dbReference type="PANTHER" id="PTHR10357">
    <property type="entry name" value="ALPHA-AMYLASE FAMILY MEMBER"/>
    <property type="match status" value="1"/>
</dbReference>
<reference evidence="2" key="1">
    <citation type="submission" date="2019-08" db="EMBL/GenBank/DDBJ databases">
        <authorList>
            <person name="Kucharzyk K."/>
            <person name="Murdoch R.W."/>
            <person name="Higgins S."/>
            <person name="Loffler F."/>
        </authorList>
    </citation>
    <scope>NUCLEOTIDE SEQUENCE</scope>
</reference>
<dbReference type="SUPFAM" id="SSF51445">
    <property type="entry name" value="(Trans)glycosidases"/>
    <property type="match status" value="1"/>
</dbReference>
<keyword evidence="2" id="KW-0328">Glycosyltransferase</keyword>
<evidence type="ECO:0000313" key="2">
    <source>
        <dbReference type="EMBL" id="MPL85258.1"/>
    </source>
</evidence>
<dbReference type="InterPro" id="IPR017853">
    <property type="entry name" value="GH"/>
</dbReference>
<keyword evidence="2" id="KW-0808">Transferase</keyword>
<gene>
    <name evidence="2" type="primary">glgB_9</name>
    <name evidence="2" type="ORF">SDC9_31226</name>
</gene>
<accession>A0A644V1P9</accession>
<protein>
    <submittedName>
        <fullName evidence="2">1,4-alpha-glucan branching enzyme GlgB</fullName>
        <ecNumber evidence="2">2.4.1.18</ecNumber>
    </submittedName>
</protein>
<dbReference type="EMBL" id="VSSQ01000202">
    <property type="protein sequence ID" value="MPL85258.1"/>
    <property type="molecule type" value="Genomic_DNA"/>
</dbReference>
<dbReference type="AlphaFoldDB" id="A0A644V1P9"/>
<dbReference type="PROSITE" id="PS51257">
    <property type="entry name" value="PROKAR_LIPOPROTEIN"/>
    <property type="match status" value="1"/>
</dbReference>
<sequence>MKYLRIIIISFILYSCSNKIEISKFDDYDIATTVRLSQDTTTIIIKDYFPLCDNLDSVTSSSLEIIGDKTMDTIQIVRTKKTKKLNIINLSTNKGEGVIVVLDYCQHNNSGNQVYTVTKEFNKSKVTAEIFGNNAEFIVLWQNRVIDPFYIEVKNENKKTSLNIEIPSSSKNFERSFIRIFSSGSEQIANDVLIPLNFGEVIESSFKIRREDKHAQVMYSLLIDRFFDGDPSNSKKLNSPNVLPKVDYFGGDLKGVLEKIKSGFFNNLGINTIWLSPITQNPYDAWGQYSDPSTQFSGYHGYWPIYLTKIDRRFGDEKVLKELLSEAHARDINVILDYVANHLHIDSPVLKENKDWTTSPITPDGRPNFELWDEFRLTTWFDKHIPSLDLEKEYVNEPLTDSALFWMVNYDFDGFRHDATKHIPEVFWRKLTQKIANSLPDKNIYQIGETYGSPSLINSYVRNGMLDGQFDFNVYDSFIWSVINNDGSFVNVMTTLIESLNTYGYHNLMGYITGNHDRPRFISLAGGALLPDEDWKKAGWNREIGVGKNESYDYLSILHAFIFTIPGIPTVYYGDEFGDPGANDPDNRRWMRFDNYNEHEAKLLNNFVSLSKFRRSSIPLIYGDFIPLKAEEDILAYLRVYMGKIVLIAINKSNDIKEVEIKIPFDFEGKKFQLQSGRIISLDDYTITVEIEPRNFVLINN</sequence>
<dbReference type="InterPro" id="IPR013780">
    <property type="entry name" value="Glyco_hydro_b"/>
</dbReference>